<evidence type="ECO:0000313" key="1">
    <source>
        <dbReference type="EMBL" id="KAI3365706.1"/>
    </source>
</evidence>
<gene>
    <name evidence="1" type="ORF">L3Q82_010151</name>
</gene>
<proteinExistence type="predicted"/>
<feature type="non-terminal residue" evidence="1">
    <location>
        <position position="330"/>
    </location>
</feature>
<dbReference type="Proteomes" id="UP000831701">
    <property type="component" value="Chromosome 12"/>
</dbReference>
<organism evidence="1 2">
    <name type="scientific">Scortum barcoo</name>
    <name type="common">barcoo grunter</name>
    <dbReference type="NCBI Taxonomy" id="214431"/>
    <lineage>
        <taxon>Eukaryota</taxon>
        <taxon>Metazoa</taxon>
        <taxon>Chordata</taxon>
        <taxon>Craniata</taxon>
        <taxon>Vertebrata</taxon>
        <taxon>Euteleostomi</taxon>
        <taxon>Actinopterygii</taxon>
        <taxon>Neopterygii</taxon>
        <taxon>Teleostei</taxon>
        <taxon>Neoteleostei</taxon>
        <taxon>Acanthomorphata</taxon>
        <taxon>Eupercaria</taxon>
        <taxon>Centrarchiformes</taxon>
        <taxon>Terapontoidei</taxon>
        <taxon>Terapontidae</taxon>
        <taxon>Scortum</taxon>
    </lineage>
</organism>
<name>A0ACB8WD96_9TELE</name>
<keyword evidence="2" id="KW-1185">Reference proteome</keyword>
<evidence type="ECO:0000313" key="2">
    <source>
        <dbReference type="Proteomes" id="UP000831701"/>
    </source>
</evidence>
<sequence length="330" mass="36715">MVITGDFNHDSLDKTLNNFHQYVDPPPSSLLYSTSPSALPPSPLKTSASTVTTGQVKRQLEKLHQRKAAGPDGITPRILKTCASQLSPVLGHLYNLSLSQEKVPMLWKTSCLVPVPKKSRPSDPADYRPVALTSHVMKVLERLVLAQLRPQVRKFLDPLQFAYQPHLGVDDAVIYLLQRAHMHLDGGGGTVRITFFDFSSVFNTIQPAATGVLSDVVVSDTGAPQGTVLSPFLFTLYTTDFQYNSESCHLQKFSDDSAVVGCIREGRGGRKKMPSQPLRIRGEVVEEVEDYKYLGVVIDNRLDWKSNTEAVYKKGMSRLYFLRSFNMGSR</sequence>
<accession>A0ACB8WD96</accession>
<reference evidence="1" key="1">
    <citation type="submission" date="2022-04" db="EMBL/GenBank/DDBJ databases">
        <title>Jade perch genome.</title>
        <authorList>
            <person name="Chao B."/>
        </authorList>
    </citation>
    <scope>NUCLEOTIDE SEQUENCE</scope>
    <source>
        <strain evidence="1">CB-2022</strain>
    </source>
</reference>
<protein>
    <submittedName>
        <fullName evidence="1">Uncharacterized protein</fullName>
    </submittedName>
</protein>
<dbReference type="EMBL" id="CM041542">
    <property type="protein sequence ID" value="KAI3365706.1"/>
    <property type="molecule type" value="Genomic_DNA"/>
</dbReference>
<comment type="caution">
    <text evidence="1">The sequence shown here is derived from an EMBL/GenBank/DDBJ whole genome shotgun (WGS) entry which is preliminary data.</text>
</comment>